<accession>G6AU39</accession>
<sequence length="50" mass="6162">MDILCKDKGFIRYWNMFQQKKFLFRKSNWKMTGRFALAERYLPAIMLLIV</sequence>
<dbReference type="HOGENOM" id="CLU_3121299_0_0_10"/>
<proteinExistence type="predicted"/>
<name>G6AU39_9BACT</name>
<dbReference type="EMBL" id="AFZZ01000019">
    <property type="protein sequence ID" value="EHJ42064.1"/>
    <property type="molecule type" value="Genomic_DNA"/>
</dbReference>
<evidence type="ECO:0000313" key="2">
    <source>
        <dbReference type="Proteomes" id="UP000004407"/>
    </source>
</evidence>
<organism evidence="1 2">
    <name type="scientific">Leyella stercorea DSM 18206</name>
    <dbReference type="NCBI Taxonomy" id="1002367"/>
    <lineage>
        <taxon>Bacteria</taxon>
        <taxon>Pseudomonadati</taxon>
        <taxon>Bacteroidota</taxon>
        <taxon>Bacteroidia</taxon>
        <taxon>Bacteroidales</taxon>
        <taxon>Prevotellaceae</taxon>
        <taxon>Leyella</taxon>
    </lineage>
</organism>
<comment type="caution">
    <text evidence="1">The sequence shown here is derived from an EMBL/GenBank/DDBJ whole genome shotgun (WGS) entry which is preliminary data.</text>
</comment>
<dbReference type="AlphaFoldDB" id="G6AU39"/>
<evidence type="ECO:0000313" key="1">
    <source>
        <dbReference type="EMBL" id="EHJ42064.1"/>
    </source>
</evidence>
<reference evidence="1 2" key="1">
    <citation type="submission" date="2011-08" db="EMBL/GenBank/DDBJ databases">
        <authorList>
            <person name="Weinstock G."/>
            <person name="Sodergren E."/>
            <person name="Clifton S."/>
            <person name="Fulton L."/>
            <person name="Fulton B."/>
            <person name="Courtney L."/>
            <person name="Fronick C."/>
            <person name="Harrison M."/>
            <person name="Strong C."/>
            <person name="Farmer C."/>
            <person name="Delahaunty K."/>
            <person name="Markovic C."/>
            <person name="Hall O."/>
            <person name="Minx P."/>
            <person name="Tomlinson C."/>
            <person name="Mitreva M."/>
            <person name="Hou S."/>
            <person name="Chen J."/>
            <person name="Wollam A."/>
            <person name="Pepin K.H."/>
            <person name="Johnson M."/>
            <person name="Bhonagiri V."/>
            <person name="Zhang X."/>
            <person name="Suruliraj S."/>
            <person name="Warren W."/>
            <person name="Chinwalla A."/>
            <person name="Mardis E.R."/>
            <person name="Wilson R.K."/>
        </authorList>
    </citation>
    <scope>NUCLEOTIDE SEQUENCE [LARGE SCALE GENOMIC DNA]</scope>
    <source>
        <strain evidence="1 2">DSM 18206</strain>
    </source>
</reference>
<gene>
    <name evidence="1" type="ORF">HMPREF0673_00123</name>
</gene>
<protein>
    <submittedName>
        <fullName evidence="1">Uncharacterized protein</fullName>
    </submittedName>
</protein>
<dbReference type="Proteomes" id="UP000004407">
    <property type="component" value="Unassembled WGS sequence"/>
</dbReference>